<name>A0A1Y0CVA6_9GAMM</name>
<keyword evidence="2" id="KW-0548">Nucleotidyltransferase</keyword>
<dbReference type="Pfam" id="PF00483">
    <property type="entry name" value="NTP_transferase"/>
    <property type="match status" value="1"/>
</dbReference>
<dbReference type="Proteomes" id="UP000243793">
    <property type="component" value="Chromosome"/>
</dbReference>
<evidence type="ECO:0000256" key="1">
    <source>
        <dbReference type="ARBA" id="ARBA00022679"/>
    </source>
</evidence>
<accession>A0A1Y0CVA6</accession>
<dbReference type="InterPro" id="IPR050065">
    <property type="entry name" value="GlmU-like"/>
</dbReference>
<dbReference type="GO" id="GO:0016779">
    <property type="term" value="F:nucleotidyltransferase activity"/>
    <property type="evidence" value="ECO:0007669"/>
    <property type="project" value="UniProtKB-KW"/>
</dbReference>
<dbReference type="RefSeq" id="WP_086961928.1">
    <property type="nucleotide sequence ID" value="NZ_CP021376.1"/>
</dbReference>
<dbReference type="AlphaFoldDB" id="A0A1Y0CVA6"/>
<protein>
    <submittedName>
        <fullName evidence="4">Glycosyl transferase family 2</fullName>
    </submittedName>
</protein>
<feature type="domain" description="Nucleotidyl transferase" evidence="3">
    <location>
        <begin position="8"/>
        <end position="177"/>
    </location>
</feature>
<dbReference type="EMBL" id="CP021376">
    <property type="protein sequence ID" value="ART78815.1"/>
    <property type="molecule type" value="Genomic_DNA"/>
</dbReference>
<dbReference type="SUPFAM" id="SSF53448">
    <property type="entry name" value="Nucleotide-diphospho-sugar transferases"/>
    <property type="match status" value="1"/>
</dbReference>
<evidence type="ECO:0000313" key="4">
    <source>
        <dbReference type="EMBL" id="ART78815.1"/>
    </source>
</evidence>
<sequence>MLNIVIPMAGSGSRFLAAGFKEPKPLIDVLGKKMIELVINNLKPNTPHKFIFICQNEHIEKYNLTETFTNICDNFEMIGIDGITEGAAITVLKARALIDNESPLMIANSDQWLDMDINAYLADFASRDLTGGMVTMKASDPKWSYAKQDNAGYVTEVIEKVVVSDEATVGVYNFAQGHYFCKYADYMIEHDIRSKGEFYVAPVFSFMANDKHKIGVYNIGAERNGMYGLGIPSDLALFKELEIAKVATAF</sequence>
<proteinExistence type="predicted"/>
<dbReference type="PIRSF" id="PIRSF028162">
    <property type="entry name" value="BcbE_prd"/>
    <property type="match status" value="1"/>
</dbReference>
<evidence type="ECO:0000256" key="2">
    <source>
        <dbReference type="ARBA" id="ARBA00022695"/>
    </source>
</evidence>
<dbReference type="CDD" id="cd04183">
    <property type="entry name" value="GT2_BcE_like"/>
    <property type="match status" value="1"/>
</dbReference>
<dbReference type="OrthoDB" id="9788272at2"/>
<keyword evidence="1 4" id="KW-0808">Transferase</keyword>
<dbReference type="KEGG" id="ocm:CBP12_00470"/>
<keyword evidence="5" id="KW-1185">Reference proteome</keyword>
<dbReference type="InterPro" id="IPR016873">
    <property type="entry name" value="Caps_polysacc_synth_BcbE_prd"/>
</dbReference>
<evidence type="ECO:0000259" key="3">
    <source>
        <dbReference type="Pfam" id="PF00483"/>
    </source>
</evidence>
<organism evidence="4 5">
    <name type="scientific">Oceanisphaera avium</name>
    <dbReference type="NCBI Taxonomy" id="1903694"/>
    <lineage>
        <taxon>Bacteria</taxon>
        <taxon>Pseudomonadati</taxon>
        <taxon>Pseudomonadota</taxon>
        <taxon>Gammaproteobacteria</taxon>
        <taxon>Aeromonadales</taxon>
        <taxon>Aeromonadaceae</taxon>
        <taxon>Oceanisphaera</taxon>
    </lineage>
</organism>
<dbReference type="PANTHER" id="PTHR43584:SF8">
    <property type="entry name" value="N-ACETYLMURAMATE ALPHA-1-PHOSPHATE URIDYLYLTRANSFERASE"/>
    <property type="match status" value="1"/>
</dbReference>
<dbReference type="PANTHER" id="PTHR43584">
    <property type="entry name" value="NUCLEOTIDYL TRANSFERASE"/>
    <property type="match status" value="1"/>
</dbReference>
<reference evidence="5" key="1">
    <citation type="submission" date="2017-05" db="EMBL/GenBank/DDBJ databases">
        <authorList>
            <person name="Sung H."/>
        </authorList>
    </citation>
    <scope>NUCLEOTIDE SEQUENCE [LARGE SCALE GENOMIC DNA]</scope>
    <source>
        <strain evidence="5">AMac2203</strain>
    </source>
</reference>
<evidence type="ECO:0000313" key="5">
    <source>
        <dbReference type="Proteomes" id="UP000243793"/>
    </source>
</evidence>
<dbReference type="Gene3D" id="3.90.550.10">
    <property type="entry name" value="Spore Coat Polysaccharide Biosynthesis Protein SpsA, Chain A"/>
    <property type="match status" value="1"/>
</dbReference>
<dbReference type="InterPro" id="IPR005835">
    <property type="entry name" value="NTP_transferase_dom"/>
</dbReference>
<gene>
    <name evidence="4" type="ORF">CBP12_00470</name>
</gene>
<dbReference type="InterPro" id="IPR029044">
    <property type="entry name" value="Nucleotide-diphossugar_trans"/>
</dbReference>